<reference evidence="4 5" key="1">
    <citation type="submission" date="2017-12" db="EMBL/GenBank/DDBJ databases">
        <title>High-resolution comparative analysis of great ape genomes.</title>
        <authorList>
            <person name="Pollen A."/>
            <person name="Hastie A."/>
            <person name="Hormozdiari F."/>
            <person name="Dougherty M."/>
            <person name="Liu R."/>
            <person name="Chaisson M."/>
            <person name="Hoppe E."/>
            <person name="Hill C."/>
            <person name="Pang A."/>
            <person name="Hillier L."/>
            <person name="Baker C."/>
            <person name="Armstrong J."/>
            <person name="Shendure J."/>
            <person name="Paten B."/>
            <person name="Wilson R."/>
            <person name="Chao H."/>
            <person name="Schneider V."/>
            <person name="Ventura M."/>
            <person name="Kronenberg Z."/>
            <person name="Murali S."/>
            <person name="Gordon D."/>
            <person name="Cantsilieris S."/>
            <person name="Munson K."/>
            <person name="Nelson B."/>
            <person name="Raja A."/>
            <person name="Underwood J."/>
            <person name="Diekhans M."/>
            <person name="Fiddes I."/>
            <person name="Haussler D."/>
            <person name="Eichler E."/>
        </authorList>
    </citation>
    <scope>NUCLEOTIDE SEQUENCE [LARGE SCALE GENOMIC DNA]</scope>
    <source>
        <strain evidence="4">Yerkes chimp pedigree #C0471</strain>
    </source>
</reference>
<dbReference type="Proteomes" id="UP000236370">
    <property type="component" value="Unassembled WGS sequence"/>
</dbReference>
<evidence type="ECO:0000256" key="2">
    <source>
        <dbReference type="SAM" id="MobiDB-lite"/>
    </source>
</evidence>
<feature type="domain" description="RPN1 N-terminal" evidence="3">
    <location>
        <begin position="56"/>
        <end position="159"/>
    </location>
</feature>
<evidence type="ECO:0000259" key="3">
    <source>
        <dbReference type="Pfam" id="PF17781"/>
    </source>
</evidence>
<feature type="region of interest" description="Disordered" evidence="2">
    <location>
        <begin position="1"/>
        <end position="52"/>
    </location>
</feature>
<dbReference type="SMR" id="A0A2J8M5F0"/>
<feature type="non-terminal residue" evidence="4">
    <location>
        <position position="217"/>
    </location>
</feature>
<protein>
    <submittedName>
        <fullName evidence="4">PSMD2 isoform 2</fullName>
    </submittedName>
</protein>
<dbReference type="PANTHER" id="PTHR10943">
    <property type="entry name" value="26S PROTEASOME NON-ATPASE REGULATORY SUBUNIT"/>
    <property type="match status" value="1"/>
</dbReference>
<feature type="compositionally biased region" description="Low complexity" evidence="2">
    <location>
        <begin position="10"/>
        <end position="21"/>
    </location>
</feature>
<dbReference type="PANTHER" id="PTHR10943:SF1">
    <property type="entry name" value="26S PROTEASOME NON-ATPASE REGULATORY SUBUNIT 2"/>
    <property type="match status" value="1"/>
</dbReference>
<dbReference type="InterPro" id="IPR040892">
    <property type="entry name" value="RPN1_N"/>
</dbReference>
<evidence type="ECO:0000313" key="5">
    <source>
        <dbReference type="Proteomes" id="UP000236370"/>
    </source>
</evidence>
<evidence type="ECO:0000256" key="1">
    <source>
        <dbReference type="ARBA" id="ARBA00022737"/>
    </source>
</evidence>
<evidence type="ECO:0000313" key="4">
    <source>
        <dbReference type="EMBL" id="PNI54752.1"/>
    </source>
</evidence>
<dbReference type="Pfam" id="PF17781">
    <property type="entry name" value="RPN1_RPN2_N"/>
    <property type="match status" value="1"/>
</dbReference>
<dbReference type="AlphaFoldDB" id="A0A2J8M5F0"/>
<sequence length="217" mass="24572">MEEGGRDKAPVQPQQSPAAAPGGTDEKPSGKERRDAGDKDKEQELSEEDKQLQDELEMLVERLGEKDTSLYRPALEELRRQIRSSTTSMTSVPKPLKFLRPHYGKLKEIYENMAPGENKRFAADIISVLAMTMSGERECLKYRLVGSQEELASWGHEYVSCVNYVPEPENSALLRCALGVFRKFSRFPEALRLALMLNDMELVEDIFTSCKDVVVQK</sequence>
<dbReference type="EMBL" id="NBAG03000267">
    <property type="protein sequence ID" value="PNI54752.1"/>
    <property type="molecule type" value="Genomic_DNA"/>
</dbReference>
<feature type="compositionally biased region" description="Basic and acidic residues" evidence="2">
    <location>
        <begin position="24"/>
        <end position="52"/>
    </location>
</feature>
<accession>A0A2J8M5F0</accession>
<gene>
    <name evidence="4" type="ORF">CK820_G0023374</name>
</gene>
<organism evidence="4 5">
    <name type="scientific">Pan troglodytes</name>
    <name type="common">Chimpanzee</name>
    <dbReference type="NCBI Taxonomy" id="9598"/>
    <lineage>
        <taxon>Eukaryota</taxon>
        <taxon>Metazoa</taxon>
        <taxon>Chordata</taxon>
        <taxon>Craniata</taxon>
        <taxon>Vertebrata</taxon>
        <taxon>Euteleostomi</taxon>
        <taxon>Mammalia</taxon>
        <taxon>Eutheria</taxon>
        <taxon>Euarchontoglires</taxon>
        <taxon>Primates</taxon>
        <taxon>Haplorrhini</taxon>
        <taxon>Catarrhini</taxon>
        <taxon>Hominidae</taxon>
        <taxon>Pan</taxon>
    </lineage>
</organism>
<name>A0A2J8M5F0_PANTR</name>
<proteinExistence type="predicted"/>
<keyword evidence="1" id="KW-0677">Repeat</keyword>
<comment type="caution">
    <text evidence="4">The sequence shown here is derived from an EMBL/GenBank/DDBJ whole genome shotgun (WGS) entry which is preliminary data.</text>
</comment>